<dbReference type="Proteomes" id="UP001197093">
    <property type="component" value="Unassembled WGS sequence"/>
</dbReference>
<feature type="region of interest" description="Disordered" evidence="2">
    <location>
        <begin position="208"/>
        <end position="309"/>
    </location>
</feature>
<feature type="compositionally biased region" description="Polar residues" evidence="2">
    <location>
        <begin position="403"/>
        <end position="417"/>
    </location>
</feature>
<feature type="compositionally biased region" description="Low complexity" evidence="2">
    <location>
        <begin position="119"/>
        <end position="133"/>
    </location>
</feature>
<feature type="region of interest" description="Disordered" evidence="2">
    <location>
        <begin position="621"/>
        <end position="649"/>
    </location>
</feature>
<feature type="region of interest" description="Disordered" evidence="2">
    <location>
        <begin position="825"/>
        <end position="851"/>
    </location>
</feature>
<feature type="compositionally biased region" description="Low complexity" evidence="2">
    <location>
        <begin position="280"/>
        <end position="309"/>
    </location>
</feature>
<feature type="compositionally biased region" description="Polar residues" evidence="2">
    <location>
        <begin position="102"/>
        <end position="118"/>
    </location>
</feature>
<sequence length="971" mass="105081">MAGASVVGIMAGSGGPGLTAMGSSSLMASATEDEMRELREYDKLVRFRDEVISGAHPRIKPSHLPGKVAQSQHPAPAPASAPSKPAAAKSAVKGGGRPVIDNFQSHQANQRRAQVNMTSSQPPGLGALPGPSATARPTASGKPEINPVLLEKSDDLIKAEIQLQRQRVERSLKEQLEQRRSANKASEQLAELDVADIMAKAMSLVHATPPVQSTDDTAANASASTDSADDDTFYSSRHDTPESNMVSRLPNESEDEEMREGSPYEPELDSEPIAQPPIQPAAQAIPGVATAPPQQQLIAPPAAQAAPATAVAVPGLTLAASSSTRLYQPHVSEAANTMQTRSGRRSEESGNTGSAQLSSAQDLTRVNERLLNQALAPEPALVRGHDLSPLAPQPTHVLPPASSREQQLVQAESSGGSQAAPAQVAALRKQPSNGSSPESSPHGSRAEKKKNKKKKRKADRLAADAAAASPYIKPEPRSPSPLTPQYARPNKRQRYSQQQPLEIPDDEPRYEQPMAVEESYQERYQPRVVRQERVVGYERADEYRPRHGEEPILITSPRYERVYYDDYRAPPAAGYLTGPEPAQYAARDVRTVRPPSRVVEGPYEDGATYYREIRAASRMSVRPVAYPERSPSPAGYERPPAAMPPPRAPPRRIVVDAFGREYLEPVRPATVIREEVVTDHRGPYEQVLPPRAISRRPEPLDDGAVVYRPASPVYAAPRRVVTQPEYAYRNSSGPGNPTGPPHGGEYIPSRPDLPREYIPRSSSVRPPVEPPTRYDIPPTYERLQPAPMDDRQNYYRAASARPAPAGAPADSLARYEVPVAYERRLAPDEAYPPRSASVRPAAEGATAVRYDVPREYAAATRRVEYAVPHPPPPSAGGAYHSHYQQDGRAGRETMPPPPPAAAMGRAYSVVPQGEPGGQVVRREYAAGSGGGAAGPVEQPVERGYYGRPPQAREGEEVVYLDRPPLGQGGYR</sequence>
<feature type="compositionally biased region" description="Basic residues" evidence="2">
    <location>
        <begin position="447"/>
        <end position="458"/>
    </location>
</feature>
<name>A0AAD4EUS8_9PEZI</name>
<evidence type="ECO:0000256" key="2">
    <source>
        <dbReference type="SAM" id="MobiDB-lite"/>
    </source>
</evidence>
<feature type="compositionally biased region" description="Low complexity" evidence="2">
    <location>
        <begin position="213"/>
        <end position="226"/>
    </location>
</feature>
<reference evidence="3" key="1">
    <citation type="submission" date="2023-02" db="EMBL/GenBank/DDBJ databases">
        <authorList>
            <person name="Palmer J.M."/>
        </authorList>
    </citation>
    <scope>NUCLEOTIDE SEQUENCE</scope>
    <source>
        <strain evidence="3">FW57</strain>
    </source>
</reference>
<dbReference type="EMBL" id="JAHCVI010000003">
    <property type="protein sequence ID" value="KAG7287998.1"/>
    <property type="molecule type" value="Genomic_DNA"/>
</dbReference>
<dbReference type="AlphaFoldDB" id="A0AAD4EUS8"/>
<feature type="region of interest" description="Disordered" evidence="2">
    <location>
        <begin position="382"/>
        <end position="523"/>
    </location>
</feature>
<keyword evidence="4" id="KW-1185">Reference proteome</keyword>
<organism evidence="3 4">
    <name type="scientific">Staphylotrichum longicolle</name>
    <dbReference type="NCBI Taxonomy" id="669026"/>
    <lineage>
        <taxon>Eukaryota</taxon>
        <taxon>Fungi</taxon>
        <taxon>Dikarya</taxon>
        <taxon>Ascomycota</taxon>
        <taxon>Pezizomycotina</taxon>
        <taxon>Sordariomycetes</taxon>
        <taxon>Sordariomycetidae</taxon>
        <taxon>Sordariales</taxon>
        <taxon>Chaetomiaceae</taxon>
        <taxon>Staphylotrichum</taxon>
    </lineage>
</organism>
<proteinExistence type="predicted"/>
<feature type="region of interest" description="Disordered" evidence="2">
    <location>
        <begin position="53"/>
        <end position="145"/>
    </location>
</feature>
<gene>
    <name evidence="3" type="ORF">NEMBOFW57_007518</name>
</gene>
<feature type="region of interest" description="Disordered" evidence="2">
    <location>
        <begin position="727"/>
        <end position="786"/>
    </location>
</feature>
<feature type="compositionally biased region" description="Polar residues" evidence="2">
    <location>
        <begin position="349"/>
        <end position="364"/>
    </location>
</feature>
<feature type="compositionally biased region" description="Polar residues" evidence="2">
    <location>
        <begin position="430"/>
        <end position="442"/>
    </location>
</feature>
<feature type="region of interest" description="Disordered" evidence="2">
    <location>
        <begin position="864"/>
        <end position="971"/>
    </location>
</feature>
<comment type="caution">
    <text evidence="3">The sequence shown here is derived from an EMBL/GenBank/DDBJ whole genome shotgun (WGS) entry which is preliminary data.</text>
</comment>
<feature type="region of interest" description="Disordered" evidence="2">
    <location>
        <begin position="322"/>
        <end position="364"/>
    </location>
</feature>
<feature type="coiled-coil region" evidence="1">
    <location>
        <begin position="158"/>
        <end position="192"/>
    </location>
</feature>
<feature type="compositionally biased region" description="Low complexity" evidence="2">
    <location>
        <begin position="909"/>
        <end position="919"/>
    </location>
</feature>
<keyword evidence="1" id="KW-0175">Coiled coil</keyword>
<evidence type="ECO:0000313" key="4">
    <source>
        <dbReference type="Proteomes" id="UP001197093"/>
    </source>
</evidence>
<feature type="compositionally biased region" description="Low complexity" evidence="2">
    <location>
        <begin position="78"/>
        <end position="91"/>
    </location>
</feature>
<evidence type="ECO:0000256" key="1">
    <source>
        <dbReference type="SAM" id="Coils"/>
    </source>
</evidence>
<evidence type="ECO:0000313" key="3">
    <source>
        <dbReference type="EMBL" id="KAG7287998.1"/>
    </source>
</evidence>
<protein>
    <submittedName>
        <fullName evidence="3">Uncharacterized protein</fullName>
    </submittedName>
</protein>
<accession>A0AAD4EUS8</accession>